<evidence type="ECO:0000313" key="3">
    <source>
        <dbReference type="EMBL" id="MFC7391154.1"/>
    </source>
</evidence>
<dbReference type="PANTHER" id="PTHR43048:SF6">
    <property type="entry name" value="BLR8189 PROTEIN"/>
    <property type="match status" value="1"/>
</dbReference>
<dbReference type="RefSeq" id="WP_214790880.1">
    <property type="nucleotide sequence ID" value="NZ_JANIEL010000042.1"/>
</dbReference>
<dbReference type="InterPro" id="IPR029068">
    <property type="entry name" value="Glyas_Bleomycin-R_OHBP_Dase"/>
</dbReference>
<dbReference type="Proteomes" id="UP001596439">
    <property type="component" value="Unassembled WGS sequence"/>
</dbReference>
<organism evidence="3 4">
    <name type="scientific">Exiguobacterium aestuarii</name>
    <dbReference type="NCBI Taxonomy" id="273527"/>
    <lineage>
        <taxon>Bacteria</taxon>
        <taxon>Bacillati</taxon>
        <taxon>Bacillota</taxon>
        <taxon>Bacilli</taxon>
        <taxon>Bacillales</taxon>
        <taxon>Bacillales Family XII. Incertae Sedis</taxon>
        <taxon>Exiguobacterium</taxon>
    </lineage>
</organism>
<dbReference type="SUPFAM" id="SSF54593">
    <property type="entry name" value="Glyoxalase/Bleomycin resistance protein/Dihydroxybiphenyl dioxygenase"/>
    <property type="match status" value="1"/>
</dbReference>
<dbReference type="PROSITE" id="PS51819">
    <property type="entry name" value="VOC"/>
    <property type="match status" value="1"/>
</dbReference>
<evidence type="ECO:0000259" key="2">
    <source>
        <dbReference type="PROSITE" id="PS51819"/>
    </source>
</evidence>
<reference evidence="4" key="1">
    <citation type="journal article" date="2019" name="Int. J. Syst. Evol. Microbiol.">
        <title>The Global Catalogue of Microorganisms (GCM) 10K type strain sequencing project: providing services to taxonomists for standard genome sequencing and annotation.</title>
        <authorList>
            <consortium name="The Broad Institute Genomics Platform"/>
            <consortium name="The Broad Institute Genome Sequencing Center for Infectious Disease"/>
            <person name="Wu L."/>
            <person name="Ma J."/>
        </authorList>
    </citation>
    <scope>NUCLEOTIDE SEQUENCE [LARGE SCALE GENOMIC DNA]</scope>
    <source>
        <strain evidence="4">CCUG 55590</strain>
    </source>
</reference>
<name>A0ABW2PPT6_9BACL</name>
<proteinExistence type="predicted"/>
<keyword evidence="4" id="KW-1185">Reference proteome</keyword>
<sequence length="173" mass="19315">MNRGIDHIGMTVPSIEEATTFLKDAFDAEICYDVQRPEDEPMQGEEVEQQLDLPNGQQIIHMRLLQIKSGPSIELFQVAHVKETEPTGISSYGLHHFAIYVDDMQEAAQRFERAGGQLLSKPHPLAGVEDNGDNQGVYGKAPWGSLIELIAYPDGIDYPASSEQERWTPAKHK</sequence>
<protein>
    <submittedName>
        <fullName evidence="3">VOC family protein</fullName>
    </submittedName>
</protein>
<dbReference type="InterPro" id="IPR051785">
    <property type="entry name" value="MMCE/EMCE_epimerase"/>
</dbReference>
<keyword evidence="1" id="KW-0479">Metal-binding</keyword>
<accession>A0ABW2PPT6</accession>
<feature type="domain" description="VOC" evidence="2">
    <location>
        <begin position="4"/>
        <end position="152"/>
    </location>
</feature>
<gene>
    <name evidence="3" type="ORF">ACFQO8_13525</name>
</gene>
<evidence type="ECO:0000313" key="4">
    <source>
        <dbReference type="Proteomes" id="UP001596439"/>
    </source>
</evidence>
<evidence type="ECO:0000256" key="1">
    <source>
        <dbReference type="ARBA" id="ARBA00022723"/>
    </source>
</evidence>
<dbReference type="EMBL" id="JBHTCE010000004">
    <property type="protein sequence ID" value="MFC7391154.1"/>
    <property type="molecule type" value="Genomic_DNA"/>
</dbReference>
<comment type="caution">
    <text evidence="3">The sequence shown here is derived from an EMBL/GenBank/DDBJ whole genome shotgun (WGS) entry which is preliminary data.</text>
</comment>
<dbReference type="Gene3D" id="3.10.180.10">
    <property type="entry name" value="2,3-Dihydroxybiphenyl 1,2-Dioxygenase, domain 1"/>
    <property type="match status" value="1"/>
</dbReference>
<dbReference type="Pfam" id="PF13669">
    <property type="entry name" value="Glyoxalase_4"/>
    <property type="match status" value="1"/>
</dbReference>
<dbReference type="InterPro" id="IPR037523">
    <property type="entry name" value="VOC_core"/>
</dbReference>
<dbReference type="PANTHER" id="PTHR43048">
    <property type="entry name" value="METHYLMALONYL-COA EPIMERASE"/>
    <property type="match status" value="1"/>
</dbReference>